<dbReference type="EMBL" id="JABCKV010000142">
    <property type="protein sequence ID" value="KAG5642988.1"/>
    <property type="molecule type" value="Genomic_DNA"/>
</dbReference>
<comment type="caution">
    <text evidence="2">The sequence shown here is derived from an EMBL/GenBank/DDBJ whole genome shotgun (WGS) entry which is preliminary data.</text>
</comment>
<evidence type="ECO:0000313" key="2">
    <source>
        <dbReference type="EMBL" id="KAG5642988.1"/>
    </source>
</evidence>
<sequence>MLSNIERAVLDLLDANQSITVPTAFAAYMRIAGHDIGDTEKAVVTFERALDKHAVRPDVPQSPMIAKLRNQYWYTKLGGCDGGDGECHMCEHCGGMRLKVHKRQHMGAGATAVSQIEEPRPLRPKKAKGKKKLKNNGRVCRKVRPDPYAPSSSSARL</sequence>
<dbReference type="OrthoDB" id="2984821at2759"/>
<feature type="region of interest" description="Disordered" evidence="1">
    <location>
        <begin position="111"/>
        <end position="157"/>
    </location>
</feature>
<dbReference type="Proteomes" id="UP000775547">
    <property type="component" value="Unassembled WGS sequence"/>
</dbReference>
<evidence type="ECO:0000313" key="3">
    <source>
        <dbReference type="Proteomes" id="UP000775547"/>
    </source>
</evidence>
<evidence type="ECO:0000256" key="1">
    <source>
        <dbReference type="SAM" id="MobiDB-lite"/>
    </source>
</evidence>
<proteinExistence type="predicted"/>
<protein>
    <submittedName>
        <fullName evidence="2">Uncharacterized protein</fullName>
    </submittedName>
</protein>
<reference evidence="2" key="1">
    <citation type="submission" date="2020-07" db="EMBL/GenBank/DDBJ databases">
        <authorList>
            <person name="Nieuwenhuis M."/>
            <person name="Van De Peppel L.J.J."/>
        </authorList>
    </citation>
    <scope>NUCLEOTIDE SEQUENCE</scope>
    <source>
        <strain evidence="2">AP01</strain>
        <tissue evidence="2">Mycelium</tissue>
    </source>
</reference>
<accession>A0A9P7KA54</accession>
<reference evidence="2" key="2">
    <citation type="submission" date="2021-10" db="EMBL/GenBank/DDBJ databases">
        <title>Phylogenomics reveals ancestral predisposition of the termite-cultivated fungus Termitomyces towards a domesticated lifestyle.</title>
        <authorList>
            <person name="Auxier B."/>
            <person name="Grum-Grzhimaylo A."/>
            <person name="Cardenas M.E."/>
            <person name="Lodge J.D."/>
            <person name="Laessoe T."/>
            <person name="Pedersen O."/>
            <person name="Smith M.E."/>
            <person name="Kuyper T.W."/>
            <person name="Franco-Molano E.A."/>
            <person name="Baroni T.J."/>
            <person name="Aanen D.K."/>
        </authorList>
    </citation>
    <scope>NUCLEOTIDE SEQUENCE</scope>
    <source>
        <strain evidence="2">AP01</strain>
        <tissue evidence="2">Mycelium</tissue>
    </source>
</reference>
<feature type="compositionally biased region" description="Basic residues" evidence="1">
    <location>
        <begin position="122"/>
        <end position="142"/>
    </location>
</feature>
<gene>
    <name evidence="2" type="ORF">DXG03_001804</name>
</gene>
<name>A0A9P7KA54_9AGAR</name>
<organism evidence="2 3">
    <name type="scientific">Asterophora parasitica</name>
    <dbReference type="NCBI Taxonomy" id="117018"/>
    <lineage>
        <taxon>Eukaryota</taxon>
        <taxon>Fungi</taxon>
        <taxon>Dikarya</taxon>
        <taxon>Basidiomycota</taxon>
        <taxon>Agaricomycotina</taxon>
        <taxon>Agaricomycetes</taxon>
        <taxon>Agaricomycetidae</taxon>
        <taxon>Agaricales</taxon>
        <taxon>Tricholomatineae</taxon>
        <taxon>Lyophyllaceae</taxon>
        <taxon>Asterophora</taxon>
    </lineage>
</organism>
<dbReference type="AlphaFoldDB" id="A0A9P7KA54"/>
<keyword evidence="3" id="KW-1185">Reference proteome</keyword>